<dbReference type="InterPro" id="IPR022549">
    <property type="entry name" value="DUF3627"/>
</dbReference>
<sequence>MFDWVRGWWANGAVAFDARAYKRYAVDRRAHSDLVRWDVFRCHPFTFEFRYVADDAGRHFNLVDFCKGLQISHDLLPRCRWDCARHLNEIALGAPPTAFTVESAGSLFATKHGLVQFLQQLPFTNKEQVLLAIRADRERDDMREKIESVLKHVKTLSANSDKFINSHKSFKLAVNARFEHLEQRLQKLDVKLQAPSERDAAPGVVFPRDVTKHEHLAVFMSGVEERGSTQIAFARGQQEHFRKRKLQFEESMDVMFEGVHPSPVMAVNRIKEELFGSGHKVRRLSKHIVEVKCSVAAAKDIVKKAIL</sequence>
<protein>
    <submittedName>
        <fullName evidence="2">38.7K</fullName>
    </submittedName>
</protein>
<feature type="domain" description="DUF3627" evidence="1">
    <location>
        <begin position="204"/>
        <end position="282"/>
    </location>
</feature>
<accession>A0A2Z6C5M0</accession>
<proteinExistence type="predicted"/>
<gene>
    <name evidence="2" type="primary">38.7k</name>
</gene>
<dbReference type="EMBL" id="LC375539">
    <property type="protein sequence ID" value="BBD50901.1"/>
    <property type="molecule type" value="Genomic_DNA"/>
</dbReference>
<dbReference type="Pfam" id="PF12299">
    <property type="entry name" value="DUF3627"/>
    <property type="match status" value="1"/>
</dbReference>
<evidence type="ECO:0000259" key="1">
    <source>
        <dbReference type="Pfam" id="PF12299"/>
    </source>
</evidence>
<organism evidence="2">
    <name type="scientific">Antheraea proylei nucleopolyhedrovirus</name>
    <dbReference type="NCBI Taxonomy" id="2126611"/>
    <lineage>
        <taxon>Viruses</taxon>
        <taxon>Viruses incertae sedis</taxon>
        <taxon>Naldaviricetes</taxon>
        <taxon>Lefavirales</taxon>
        <taxon>Baculoviridae</taxon>
        <taxon>Alphabaculovirus</taxon>
        <taxon>Alphabaculovirus anpernyi</taxon>
    </lineage>
</organism>
<reference evidence="2" key="1">
    <citation type="submission" date="2018-03" db="EMBL/GenBank/DDBJ databases">
        <title>Whole genome comparison of nucleopolyhedroviruses isolated from saturniine wild silkworms in Asian countries.</title>
        <authorList>
            <person name="Sasaki K."/>
            <person name="Kajiura Z."/>
            <person name="Ponnuvel K.M."/>
            <person name="Kobayashi J."/>
        </authorList>
    </citation>
    <scope>NUCLEOTIDE SEQUENCE</scope>
    <source>
        <strain evidence="2">Manipur</strain>
    </source>
</reference>
<evidence type="ECO:0000313" key="2">
    <source>
        <dbReference type="EMBL" id="BBD50901.1"/>
    </source>
</evidence>
<name>A0A2Z6C5M0_NPVAP</name>